<accession>A0A069DZS8</accession>
<evidence type="ECO:0000256" key="3">
    <source>
        <dbReference type="ARBA" id="ARBA00022722"/>
    </source>
</evidence>
<dbReference type="GO" id="GO:0003676">
    <property type="term" value="F:nucleic acid binding"/>
    <property type="evidence" value="ECO:0007669"/>
    <property type="project" value="InterPro"/>
</dbReference>
<dbReference type="InterPro" id="IPR012337">
    <property type="entry name" value="RNaseH-like_sf"/>
</dbReference>
<feature type="compositionally biased region" description="Basic and acidic residues" evidence="6">
    <location>
        <begin position="1292"/>
        <end position="1303"/>
    </location>
</feature>
<feature type="compositionally biased region" description="Acidic residues" evidence="6">
    <location>
        <begin position="1262"/>
        <end position="1278"/>
    </location>
</feature>
<dbReference type="Pfam" id="PF00665">
    <property type="entry name" value="rve"/>
    <property type="match status" value="1"/>
</dbReference>
<dbReference type="InterPro" id="IPR043128">
    <property type="entry name" value="Rev_trsase/Diguanyl_cyclase"/>
</dbReference>
<dbReference type="CDD" id="cd09274">
    <property type="entry name" value="RNase_HI_RT_Ty3"/>
    <property type="match status" value="1"/>
</dbReference>
<evidence type="ECO:0000256" key="5">
    <source>
        <dbReference type="ARBA" id="ARBA00022918"/>
    </source>
</evidence>
<dbReference type="SUPFAM" id="SSF56672">
    <property type="entry name" value="DNA/RNA polymerases"/>
    <property type="match status" value="1"/>
</dbReference>
<dbReference type="InterPro" id="IPR050951">
    <property type="entry name" value="Retrovirus_Pol_polyprotein"/>
</dbReference>
<sequence length="1341" mass="155342">MSSLNGIQQLNMSGNLAANWQFWRQKFENYLQATEINKKPEVTQCAQLLHLIGDEGIRIYNTFNFEASEKDKINILLNKFENYFMPKKNLEYERYKFFSRKQIEGESIEQYTTDLKNKALSCEFQLLKDDLIKSIFICGVNSDNLRERLLELENKSLDETIKFAQTIDISREQSKLIKLGKVENEIELNYVRKVNKQKGNNKGKQINLDIQNRSGKYKQSSRRCKKCGLTHNKNNCPAYNSNCYICQRKGHYGSQCFYRKTIQNINRYKKSNSTNSSDDEEVNKYFIDNLETPCRNIEPWTVDIVLENKITHTFKIDSGAMANVLNSSVLRLMKLNKEDLTKTKQLLTTYTGEKLDVLGEIYLKTNYKSISKKLKFFVINSNAPSILGLQSCIDLNLIKKINVINKEINPEIEKLVNEYKDIFSGIGCISEPYHIELDESIKPVIHPPRKIPFPLKEKYKQTLLSMEKNGIIKRVDKPTDWVNSTVLVRKPDGSLRICLDPSDLNKAIRREHFQIPTFEEISAKLAGSKIFSRLDCFSGFWAVPLDEPSSFLCTFNSPFGRWRFLRMPYGIKSASEIFQKRFKNIFNVPGCELYIDDLIIHAKNMKEHNKILKNIFQRAAENNVKLNLAKCQFGVIKISFLGHIFSENGIQIDNERVKSIISMPIPKCKKDVERLLGMVTYVGKYVPNLSEITFPLRKLIKKDNLFYWDSQCDESLSIIKKILTTAPTLKFYETNKPCTISVDASKNGIGAVLLQDGKPCAYASKSLTETQKRFAIIEKELLGIVYACERFQQYIFGDITKIETDHKPLINIIKKPLYLCSPRLQRMLIRLQRYDINLEYVPGKNMYIADTLSRAYIQNKDDEKFDENIENDLESQICILNVNIKEIIDLSLIKKETEKDFEMQTLKKFIKKGWPTNYKQVPGNLKPYNKYKEELTEIKGIIYKSNKIIVPASLRKRILELLHYSHQGVQRTKARARQTFFWPGMSKTIEDLVTSCDVCSTYARANQKEPLLSHEVPSRPWEKVACDLFTIRNKTYLLIVDFYSKYVEIEKLSQLDSITVISRMKIIFSRFGIPEIVLTDGGPQFTSSQFKTFAKKWNFLHILSSPHYAQSNGLAERSIQTVKKIIKKALHDNKDVCMALLQFRNTPNNNIGSPSELLMGRKLRDNIPTSPKMLNPKKISQQRVIESLKNNQAIQKEYYDRGSKPLKTFRKGERIRMFRDKNWLEGKVNAEGPSPRSYKVLLEDGGMLTRNRRFLKPLSIPQEEESEEDDTDDEETDMETFSKNVQTAIPVKMKDQEKKKKEEEEGDSNSESRFNVTSPEIFNPPSHTRSGRPVVKPSKFE</sequence>
<evidence type="ECO:0000259" key="8">
    <source>
        <dbReference type="PROSITE" id="PS50994"/>
    </source>
</evidence>
<keyword evidence="4" id="KW-0255">Endonuclease</keyword>
<feature type="non-terminal residue" evidence="9">
    <location>
        <position position="1341"/>
    </location>
</feature>
<proteinExistence type="evidence at transcript level"/>
<evidence type="ECO:0000313" key="9">
    <source>
        <dbReference type="EMBL" id="JAC88774.1"/>
    </source>
</evidence>
<dbReference type="InterPro" id="IPR001584">
    <property type="entry name" value="Integrase_cat-core"/>
</dbReference>
<dbReference type="GO" id="GO:0003964">
    <property type="term" value="F:RNA-directed DNA polymerase activity"/>
    <property type="evidence" value="ECO:0007669"/>
    <property type="project" value="UniProtKB-KW"/>
</dbReference>
<dbReference type="FunFam" id="3.10.20.370:FF:000001">
    <property type="entry name" value="Retrovirus-related Pol polyprotein from transposon 17.6-like protein"/>
    <property type="match status" value="1"/>
</dbReference>
<keyword evidence="4" id="KW-0378">Hydrolase</keyword>
<dbReference type="Gene3D" id="3.30.70.270">
    <property type="match status" value="2"/>
</dbReference>
<dbReference type="Gene3D" id="3.10.10.10">
    <property type="entry name" value="HIV Type 1 Reverse Transcriptase, subunit A, domain 1"/>
    <property type="match status" value="1"/>
</dbReference>
<evidence type="ECO:0000256" key="2">
    <source>
        <dbReference type="ARBA" id="ARBA00022695"/>
    </source>
</evidence>
<dbReference type="GO" id="GO:0015074">
    <property type="term" value="P:DNA integration"/>
    <property type="evidence" value="ECO:0007669"/>
    <property type="project" value="InterPro"/>
</dbReference>
<name>A0A069DZS8_9HEMI</name>
<evidence type="ECO:0000256" key="1">
    <source>
        <dbReference type="ARBA" id="ARBA00012493"/>
    </source>
</evidence>
<dbReference type="FunFam" id="3.30.70.270:FF:000026">
    <property type="entry name" value="Transposon Ty3-G Gag-Pol polyprotein"/>
    <property type="match status" value="1"/>
</dbReference>
<dbReference type="Pfam" id="PF00078">
    <property type="entry name" value="RVT_1"/>
    <property type="match status" value="1"/>
</dbReference>
<dbReference type="FunFam" id="3.30.420.10:FF:000063">
    <property type="entry name" value="Retrovirus-related Pol polyprotein from transposon 297-like Protein"/>
    <property type="match status" value="1"/>
</dbReference>
<dbReference type="InterPro" id="IPR041577">
    <property type="entry name" value="RT_RNaseH_2"/>
</dbReference>
<evidence type="ECO:0000256" key="6">
    <source>
        <dbReference type="SAM" id="MobiDB-lite"/>
    </source>
</evidence>
<organism evidence="9">
    <name type="scientific">Panstrongylus megistus</name>
    <dbReference type="NCBI Taxonomy" id="65343"/>
    <lineage>
        <taxon>Eukaryota</taxon>
        <taxon>Metazoa</taxon>
        <taxon>Ecdysozoa</taxon>
        <taxon>Arthropoda</taxon>
        <taxon>Hexapoda</taxon>
        <taxon>Insecta</taxon>
        <taxon>Pterygota</taxon>
        <taxon>Neoptera</taxon>
        <taxon>Paraneoptera</taxon>
        <taxon>Hemiptera</taxon>
        <taxon>Heteroptera</taxon>
        <taxon>Panheteroptera</taxon>
        <taxon>Cimicomorpha</taxon>
        <taxon>Reduviidae</taxon>
        <taxon>Triatominae</taxon>
        <taxon>Panstrongylus</taxon>
    </lineage>
</organism>
<dbReference type="Gene3D" id="1.10.340.70">
    <property type="match status" value="1"/>
</dbReference>
<keyword evidence="2" id="KW-0548">Nucleotidyltransferase</keyword>
<dbReference type="EC" id="2.7.7.49" evidence="1"/>
<dbReference type="InterPro" id="IPR021109">
    <property type="entry name" value="Peptidase_aspartic_dom_sf"/>
</dbReference>
<reference evidence="9" key="1">
    <citation type="journal article" date="2015" name="J. Med. Entomol.">
        <title>A Deep Insight Into the Sialotranscriptome of the Chagas Disease Vector, Panstrongylus megistus (Hemiptera: Heteroptera).</title>
        <authorList>
            <person name="Ribeiro J.M."/>
            <person name="Schwarz A."/>
            <person name="Francischetti I.M."/>
        </authorList>
    </citation>
    <scope>NUCLEOTIDE SEQUENCE</scope>
    <source>
        <tissue evidence="9">Salivary glands</tissue>
    </source>
</reference>
<dbReference type="Gene3D" id="2.40.70.10">
    <property type="entry name" value="Acid Proteases"/>
    <property type="match status" value="1"/>
</dbReference>
<dbReference type="PROSITE" id="PS50994">
    <property type="entry name" value="INTEGRASE"/>
    <property type="match status" value="1"/>
</dbReference>
<dbReference type="PANTHER" id="PTHR37984">
    <property type="entry name" value="PROTEIN CBG26694"/>
    <property type="match status" value="1"/>
</dbReference>
<dbReference type="Gene3D" id="3.30.420.10">
    <property type="entry name" value="Ribonuclease H-like superfamily/Ribonuclease H"/>
    <property type="match status" value="1"/>
</dbReference>
<dbReference type="CDD" id="cd01647">
    <property type="entry name" value="RT_LTR"/>
    <property type="match status" value="1"/>
</dbReference>
<feature type="domain" description="Reverse transcriptase" evidence="7">
    <location>
        <begin position="469"/>
        <end position="645"/>
    </location>
</feature>
<dbReference type="GO" id="GO:0004519">
    <property type="term" value="F:endonuclease activity"/>
    <property type="evidence" value="ECO:0007669"/>
    <property type="project" value="UniProtKB-KW"/>
</dbReference>
<dbReference type="SUPFAM" id="SSF53098">
    <property type="entry name" value="Ribonuclease H-like"/>
    <property type="match status" value="1"/>
</dbReference>
<feature type="compositionally biased region" description="Polar residues" evidence="6">
    <location>
        <begin position="1309"/>
        <end position="1328"/>
    </location>
</feature>
<feature type="domain" description="Integrase catalytic" evidence="8">
    <location>
        <begin position="1016"/>
        <end position="1179"/>
    </location>
</feature>
<dbReference type="FunFam" id="1.10.340.70:FF:000003">
    <property type="entry name" value="Protein CBG25708"/>
    <property type="match status" value="1"/>
</dbReference>
<protein>
    <recommendedName>
        <fullName evidence="1">RNA-directed DNA polymerase</fullName>
        <ecNumber evidence="1">2.7.7.49</ecNumber>
    </recommendedName>
</protein>
<dbReference type="InterPro" id="IPR036397">
    <property type="entry name" value="RNaseH_sf"/>
</dbReference>
<dbReference type="Pfam" id="PF17921">
    <property type="entry name" value="Integrase_H2C2"/>
    <property type="match status" value="1"/>
</dbReference>
<feature type="region of interest" description="Disordered" evidence="6">
    <location>
        <begin position="1253"/>
        <end position="1341"/>
    </location>
</feature>
<evidence type="ECO:0000256" key="4">
    <source>
        <dbReference type="ARBA" id="ARBA00022759"/>
    </source>
</evidence>
<keyword evidence="5" id="KW-0695">RNA-directed DNA polymerase</keyword>
<dbReference type="InterPro" id="IPR041588">
    <property type="entry name" value="Integrase_H2C2"/>
</dbReference>
<keyword evidence="2" id="KW-0808">Transferase</keyword>
<dbReference type="FunFam" id="3.10.10.10:FF:000003">
    <property type="entry name" value="Retrovirus-related Pol polyprotein from transposon 297-like Protein"/>
    <property type="match status" value="1"/>
</dbReference>
<dbReference type="EMBL" id="GBGD01000115">
    <property type="protein sequence ID" value="JAC88774.1"/>
    <property type="molecule type" value="mRNA"/>
</dbReference>
<keyword evidence="3" id="KW-0540">Nuclease</keyword>
<evidence type="ECO:0000259" key="7">
    <source>
        <dbReference type="PROSITE" id="PS50878"/>
    </source>
</evidence>
<dbReference type="InterPro" id="IPR000477">
    <property type="entry name" value="RT_dom"/>
</dbReference>
<dbReference type="Pfam" id="PF17919">
    <property type="entry name" value="RT_RNaseH_2"/>
    <property type="match status" value="1"/>
</dbReference>
<dbReference type="GO" id="GO:0042575">
    <property type="term" value="C:DNA polymerase complex"/>
    <property type="evidence" value="ECO:0007669"/>
    <property type="project" value="UniProtKB-ARBA"/>
</dbReference>
<dbReference type="InterPro" id="IPR043502">
    <property type="entry name" value="DNA/RNA_pol_sf"/>
</dbReference>
<dbReference type="PANTHER" id="PTHR37984:SF7">
    <property type="entry name" value="INTEGRASE CATALYTIC DOMAIN-CONTAINING PROTEIN"/>
    <property type="match status" value="1"/>
</dbReference>
<dbReference type="PROSITE" id="PS50878">
    <property type="entry name" value="RT_POL"/>
    <property type="match status" value="1"/>
</dbReference>